<name>A0A5C3P801_9APHY</name>
<dbReference type="InParanoid" id="A0A5C3P801"/>
<sequence length="135" mass="15586">MAMRRVIRRVWSQFFTLLQRVRAGQKQRSTRRAVGRVSSQSLIRRETRPRTRLLALPHVEHPGRAGQRWIVTRRVYLRVSLQVFALWQRTRVAGKERPLPPVGSGSGRAELELSPSRLGELGLRYRQAVALEAEP</sequence>
<organism evidence="1 2">
    <name type="scientific">Polyporus arcularius HHB13444</name>
    <dbReference type="NCBI Taxonomy" id="1314778"/>
    <lineage>
        <taxon>Eukaryota</taxon>
        <taxon>Fungi</taxon>
        <taxon>Dikarya</taxon>
        <taxon>Basidiomycota</taxon>
        <taxon>Agaricomycotina</taxon>
        <taxon>Agaricomycetes</taxon>
        <taxon>Polyporales</taxon>
        <taxon>Polyporaceae</taxon>
        <taxon>Polyporus</taxon>
    </lineage>
</organism>
<keyword evidence="2" id="KW-1185">Reference proteome</keyword>
<gene>
    <name evidence="1" type="ORF">K466DRAFT_589013</name>
</gene>
<reference evidence="1 2" key="1">
    <citation type="journal article" date="2019" name="Nat. Ecol. Evol.">
        <title>Megaphylogeny resolves global patterns of mushroom evolution.</title>
        <authorList>
            <person name="Varga T."/>
            <person name="Krizsan K."/>
            <person name="Foldi C."/>
            <person name="Dima B."/>
            <person name="Sanchez-Garcia M."/>
            <person name="Sanchez-Ramirez S."/>
            <person name="Szollosi G.J."/>
            <person name="Szarkandi J.G."/>
            <person name="Papp V."/>
            <person name="Albert L."/>
            <person name="Andreopoulos W."/>
            <person name="Angelini C."/>
            <person name="Antonin V."/>
            <person name="Barry K.W."/>
            <person name="Bougher N.L."/>
            <person name="Buchanan P."/>
            <person name="Buyck B."/>
            <person name="Bense V."/>
            <person name="Catcheside P."/>
            <person name="Chovatia M."/>
            <person name="Cooper J."/>
            <person name="Damon W."/>
            <person name="Desjardin D."/>
            <person name="Finy P."/>
            <person name="Geml J."/>
            <person name="Haridas S."/>
            <person name="Hughes K."/>
            <person name="Justo A."/>
            <person name="Karasinski D."/>
            <person name="Kautmanova I."/>
            <person name="Kiss B."/>
            <person name="Kocsube S."/>
            <person name="Kotiranta H."/>
            <person name="LaButti K.M."/>
            <person name="Lechner B.E."/>
            <person name="Liimatainen K."/>
            <person name="Lipzen A."/>
            <person name="Lukacs Z."/>
            <person name="Mihaltcheva S."/>
            <person name="Morgado L.N."/>
            <person name="Niskanen T."/>
            <person name="Noordeloos M.E."/>
            <person name="Ohm R.A."/>
            <person name="Ortiz-Santana B."/>
            <person name="Ovrebo C."/>
            <person name="Racz N."/>
            <person name="Riley R."/>
            <person name="Savchenko A."/>
            <person name="Shiryaev A."/>
            <person name="Soop K."/>
            <person name="Spirin V."/>
            <person name="Szebenyi C."/>
            <person name="Tomsovsky M."/>
            <person name="Tulloss R.E."/>
            <person name="Uehling J."/>
            <person name="Grigoriev I.V."/>
            <person name="Vagvolgyi C."/>
            <person name="Papp T."/>
            <person name="Martin F.M."/>
            <person name="Miettinen O."/>
            <person name="Hibbett D.S."/>
            <person name="Nagy L.G."/>
        </authorList>
    </citation>
    <scope>NUCLEOTIDE SEQUENCE [LARGE SCALE GENOMIC DNA]</scope>
    <source>
        <strain evidence="1 2">HHB13444</strain>
    </source>
</reference>
<evidence type="ECO:0000313" key="2">
    <source>
        <dbReference type="Proteomes" id="UP000308197"/>
    </source>
</evidence>
<protein>
    <submittedName>
        <fullName evidence="1">Uncharacterized protein</fullName>
    </submittedName>
</protein>
<dbReference type="AlphaFoldDB" id="A0A5C3P801"/>
<accession>A0A5C3P801</accession>
<proteinExistence type="predicted"/>
<dbReference type="Proteomes" id="UP000308197">
    <property type="component" value="Unassembled WGS sequence"/>
</dbReference>
<evidence type="ECO:0000313" key="1">
    <source>
        <dbReference type="EMBL" id="TFK84360.1"/>
    </source>
</evidence>
<dbReference type="EMBL" id="ML211322">
    <property type="protein sequence ID" value="TFK84360.1"/>
    <property type="molecule type" value="Genomic_DNA"/>
</dbReference>